<organism evidence="1 2">
    <name type="scientific">Caerostris darwini</name>
    <dbReference type="NCBI Taxonomy" id="1538125"/>
    <lineage>
        <taxon>Eukaryota</taxon>
        <taxon>Metazoa</taxon>
        <taxon>Ecdysozoa</taxon>
        <taxon>Arthropoda</taxon>
        <taxon>Chelicerata</taxon>
        <taxon>Arachnida</taxon>
        <taxon>Araneae</taxon>
        <taxon>Araneomorphae</taxon>
        <taxon>Entelegynae</taxon>
        <taxon>Araneoidea</taxon>
        <taxon>Araneidae</taxon>
        <taxon>Caerostris</taxon>
    </lineage>
</organism>
<name>A0AAV4TL97_9ARAC</name>
<gene>
    <name evidence="1" type="ORF">CDAR_564491</name>
</gene>
<dbReference type="Proteomes" id="UP001054837">
    <property type="component" value="Unassembled WGS sequence"/>
</dbReference>
<dbReference type="AlphaFoldDB" id="A0AAV4TL97"/>
<sequence>MKKAHELNPYSYSIRGTFFFGKGLITFFSFERKYCFKIFSSGSYLQIKEASFGDKETDVRRNGRQNGERLFALMPGVQSVPIRSVDWKMLTPEWAGRVELRCFSPSSPLKIPSL</sequence>
<proteinExistence type="predicted"/>
<protein>
    <submittedName>
        <fullName evidence="1">Uncharacterized protein</fullName>
    </submittedName>
</protein>
<dbReference type="EMBL" id="BPLQ01009655">
    <property type="protein sequence ID" value="GIY45707.1"/>
    <property type="molecule type" value="Genomic_DNA"/>
</dbReference>
<keyword evidence="2" id="KW-1185">Reference proteome</keyword>
<evidence type="ECO:0000313" key="1">
    <source>
        <dbReference type="EMBL" id="GIY45707.1"/>
    </source>
</evidence>
<comment type="caution">
    <text evidence="1">The sequence shown here is derived from an EMBL/GenBank/DDBJ whole genome shotgun (WGS) entry which is preliminary data.</text>
</comment>
<reference evidence="1 2" key="1">
    <citation type="submission" date="2021-06" db="EMBL/GenBank/DDBJ databases">
        <title>Caerostris darwini draft genome.</title>
        <authorList>
            <person name="Kono N."/>
            <person name="Arakawa K."/>
        </authorList>
    </citation>
    <scope>NUCLEOTIDE SEQUENCE [LARGE SCALE GENOMIC DNA]</scope>
</reference>
<evidence type="ECO:0000313" key="2">
    <source>
        <dbReference type="Proteomes" id="UP001054837"/>
    </source>
</evidence>
<accession>A0AAV4TL97</accession>